<dbReference type="Pfam" id="PF03706">
    <property type="entry name" value="LPG_synthase_TM"/>
    <property type="match status" value="1"/>
</dbReference>
<dbReference type="InterPro" id="IPR022791">
    <property type="entry name" value="L-PG_synthase/AglD"/>
</dbReference>
<organism evidence="7 8">
    <name type="scientific">Sinorhizobium numidicum</name>
    <dbReference type="NCBI Taxonomy" id="680248"/>
    <lineage>
        <taxon>Bacteria</taxon>
        <taxon>Pseudomonadati</taxon>
        <taxon>Pseudomonadota</taxon>
        <taxon>Alphaproteobacteria</taxon>
        <taxon>Hyphomicrobiales</taxon>
        <taxon>Rhizobiaceae</taxon>
        <taxon>Sinorhizobium/Ensifer group</taxon>
        <taxon>Sinorhizobium</taxon>
    </lineage>
</organism>
<comment type="subcellular location">
    <subcellularLocation>
        <location evidence="1">Cell membrane</location>
        <topology evidence="1">Multi-pass membrane protein</topology>
    </subcellularLocation>
</comment>
<keyword evidence="8" id="KW-1185">Reference proteome</keyword>
<keyword evidence="5 6" id="KW-0472">Membrane</keyword>
<keyword evidence="2" id="KW-1003">Cell membrane</keyword>
<evidence type="ECO:0000256" key="5">
    <source>
        <dbReference type="ARBA" id="ARBA00023136"/>
    </source>
</evidence>
<evidence type="ECO:0000313" key="8">
    <source>
        <dbReference type="Proteomes" id="UP001235547"/>
    </source>
</evidence>
<keyword evidence="3 6" id="KW-0812">Transmembrane</keyword>
<dbReference type="RefSeq" id="WP_280735971.1">
    <property type="nucleotide sequence ID" value="NZ_CP120368.1"/>
</dbReference>
<protein>
    <submittedName>
        <fullName evidence="7">Flippase-like domain-containing protein</fullName>
    </submittedName>
</protein>
<feature type="transmembrane region" description="Helical" evidence="6">
    <location>
        <begin position="130"/>
        <end position="150"/>
    </location>
</feature>
<feature type="transmembrane region" description="Helical" evidence="6">
    <location>
        <begin position="20"/>
        <end position="40"/>
    </location>
</feature>
<feature type="transmembrane region" description="Helical" evidence="6">
    <location>
        <begin position="220"/>
        <end position="246"/>
    </location>
</feature>
<evidence type="ECO:0000256" key="4">
    <source>
        <dbReference type="ARBA" id="ARBA00022989"/>
    </source>
</evidence>
<keyword evidence="4 6" id="KW-1133">Transmembrane helix</keyword>
<evidence type="ECO:0000256" key="1">
    <source>
        <dbReference type="ARBA" id="ARBA00004651"/>
    </source>
</evidence>
<proteinExistence type="predicted"/>
<feature type="transmembrane region" description="Helical" evidence="6">
    <location>
        <begin position="266"/>
        <end position="286"/>
    </location>
</feature>
<feature type="transmembrane region" description="Helical" evidence="6">
    <location>
        <begin position="46"/>
        <end position="67"/>
    </location>
</feature>
<evidence type="ECO:0000313" key="7">
    <source>
        <dbReference type="EMBL" id="WEX85055.1"/>
    </source>
</evidence>
<sequence>MNSDWQFSRRSWLARNRMALISLAAIAAYAIFVEWVWGWSALMRQWVEFGLTSVLSALALLIATYYIRCYRIHDYFPEQTAGRFLPLFRVTQVHNLLNIMLPFRAGETSFPLLMRTEFGVPLVRGTSALLVMRLLDLHALLTVAAIGLVLGRSDAVIGWVLWLLAFFLPLVLFLLKGSALAFARRLAPARFEVFLDEAEAGLPGDIPAFLRAWAMTMLNWAVKVVVLAWVLAIMGVAPLAACFGGALGGELSSVLPVHAPAGAGTYPAAIVAGAISFGAAADHSTLEMLGRAGVNAHLLVIASAIAGTLLSVLHVSLERFRV</sequence>
<dbReference type="Proteomes" id="UP001235547">
    <property type="component" value="Chromosome 1"/>
</dbReference>
<evidence type="ECO:0000256" key="6">
    <source>
        <dbReference type="SAM" id="Phobius"/>
    </source>
</evidence>
<evidence type="ECO:0000256" key="3">
    <source>
        <dbReference type="ARBA" id="ARBA00022692"/>
    </source>
</evidence>
<reference evidence="7 8" key="1">
    <citation type="submission" date="2023-03" db="EMBL/GenBank/DDBJ databases">
        <authorList>
            <person name="Kaur S."/>
            <person name="Espinosa-Saiz D."/>
            <person name="Velazquez E."/>
            <person name="Menendez E."/>
            <person name="diCenzo G.C."/>
        </authorList>
    </citation>
    <scope>NUCLEOTIDE SEQUENCE [LARGE SCALE GENOMIC DNA]</scope>
    <source>
        <strain evidence="7 8">LMG 27395</strain>
    </source>
</reference>
<gene>
    <name evidence="7" type="ORF">PYH38_003990</name>
</gene>
<feature type="transmembrane region" description="Helical" evidence="6">
    <location>
        <begin position="298"/>
        <end position="317"/>
    </location>
</feature>
<dbReference type="EMBL" id="CP120371">
    <property type="protein sequence ID" value="WEX85055.1"/>
    <property type="molecule type" value="Genomic_DNA"/>
</dbReference>
<evidence type="ECO:0000256" key="2">
    <source>
        <dbReference type="ARBA" id="ARBA00022475"/>
    </source>
</evidence>
<accession>A0ABY8D2D8</accession>
<name>A0ABY8D2D8_9HYPH</name>
<feature type="transmembrane region" description="Helical" evidence="6">
    <location>
        <begin position="156"/>
        <end position="175"/>
    </location>
</feature>